<dbReference type="GO" id="GO:0003676">
    <property type="term" value="F:nucleic acid binding"/>
    <property type="evidence" value="ECO:0007669"/>
    <property type="project" value="InterPro"/>
</dbReference>
<dbReference type="InterPro" id="IPR036397">
    <property type="entry name" value="RNaseH_sf"/>
</dbReference>
<accession>A0A2H3JRJ7</accession>
<dbReference type="PANTHER" id="PTHR35871">
    <property type="entry name" value="EXPRESSED PROTEIN"/>
    <property type="match status" value="1"/>
</dbReference>
<dbReference type="Proteomes" id="UP000218811">
    <property type="component" value="Unassembled WGS sequence"/>
</dbReference>
<proteinExistence type="predicted"/>
<dbReference type="EMBL" id="KB467976">
    <property type="protein sequence ID" value="PCH39294.1"/>
    <property type="molecule type" value="Genomic_DNA"/>
</dbReference>
<organism evidence="1 2">
    <name type="scientific">Wolfiporia cocos (strain MD-104)</name>
    <name type="common">Brown rot fungus</name>
    <dbReference type="NCBI Taxonomy" id="742152"/>
    <lineage>
        <taxon>Eukaryota</taxon>
        <taxon>Fungi</taxon>
        <taxon>Dikarya</taxon>
        <taxon>Basidiomycota</taxon>
        <taxon>Agaricomycotina</taxon>
        <taxon>Agaricomycetes</taxon>
        <taxon>Polyporales</taxon>
        <taxon>Phaeolaceae</taxon>
        <taxon>Wolfiporia</taxon>
    </lineage>
</organism>
<keyword evidence="2" id="KW-1185">Reference proteome</keyword>
<sequence>DWSLLQVQIKEDLRHKSKTLPLIRVNQLLILSNFATLRLKGFSIIDASMQIAHQWHEGNGNWFAHRVRALAHHYQVFEQLPVEKCGSSSNNHSWLHNESVQNHTREWLTTQSIGKVTPRNLQRSLNSIILPDLGIIPAKPLSIHTAQRWLIKLGWRRTVVWKGIYMDGHECSDIVKYWNDIFLPAMEHFEKHMTKYEGPELECVKPPLSAGEKEIVAYFHDESSFHANEETHSLWLQDGEQPLRKKGRGHLIHISDFICEATGRLVVHDSSGEIVKDAQQVIYPSTNGDAWWDSAQLLAQVKAAIAIHNELHPDKQAVWVFNQSSNHAALPPDALCAFDMNKSDGGKQRKQRDTVIPMTNPIAEFRGQPQKMTTFTGEPKGLKTVLEERGFDVRNLRAKCSPVCPFENNGCCMARLLSQQDDFANQQLMLEQIIKDAGHECIFLPKFHCELNPIEMYWGWCKHRYREISKPNFSVTKRVALEVLNSCPIEVIRQFINRSWCFMSAYCLGLTGKAAAWAVRKQKQHRSVSQQAMLEIESVLN</sequence>
<dbReference type="OMA" id="HISDFIC"/>
<gene>
    <name evidence="1" type="ORF">WOLCODRAFT_85326</name>
</gene>
<dbReference type="PANTHER" id="PTHR35871:SF1">
    <property type="entry name" value="CXC1-LIKE CYSTEINE CLUSTER ASSOCIATED WITH KDZ TRANSPOSASES DOMAIN-CONTAINING PROTEIN"/>
    <property type="match status" value="1"/>
</dbReference>
<feature type="non-terminal residue" evidence="1">
    <location>
        <position position="1"/>
    </location>
</feature>
<reference evidence="1 2" key="1">
    <citation type="journal article" date="2012" name="Science">
        <title>The Paleozoic origin of enzymatic lignin decomposition reconstructed from 31 fungal genomes.</title>
        <authorList>
            <person name="Floudas D."/>
            <person name="Binder M."/>
            <person name="Riley R."/>
            <person name="Barry K."/>
            <person name="Blanchette R.A."/>
            <person name="Henrissat B."/>
            <person name="Martinez A.T."/>
            <person name="Otillar R."/>
            <person name="Spatafora J.W."/>
            <person name="Yadav J.S."/>
            <person name="Aerts A."/>
            <person name="Benoit I."/>
            <person name="Boyd A."/>
            <person name="Carlson A."/>
            <person name="Copeland A."/>
            <person name="Coutinho P.M."/>
            <person name="de Vries R.P."/>
            <person name="Ferreira P."/>
            <person name="Findley K."/>
            <person name="Foster B."/>
            <person name="Gaskell J."/>
            <person name="Glotzer D."/>
            <person name="Gorecki P."/>
            <person name="Heitman J."/>
            <person name="Hesse C."/>
            <person name="Hori C."/>
            <person name="Igarashi K."/>
            <person name="Jurgens J.A."/>
            <person name="Kallen N."/>
            <person name="Kersten P."/>
            <person name="Kohler A."/>
            <person name="Kuees U."/>
            <person name="Kumar T.K.A."/>
            <person name="Kuo A."/>
            <person name="LaButti K."/>
            <person name="Larrondo L.F."/>
            <person name="Lindquist E."/>
            <person name="Ling A."/>
            <person name="Lombard V."/>
            <person name="Lucas S."/>
            <person name="Lundell T."/>
            <person name="Martin R."/>
            <person name="McLaughlin D.J."/>
            <person name="Morgenstern I."/>
            <person name="Morin E."/>
            <person name="Murat C."/>
            <person name="Nagy L.G."/>
            <person name="Nolan M."/>
            <person name="Ohm R.A."/>
            <person name="Patyshakuliyeva A."/>
            <person name="Rokas A."/>
            <person name="Ruiz-Duenas F.J."/>
            <person name="Sabat G."/>
            <person name="Salamov A."/>
            <person name="Samejima M."/>
            <person name="Schmutz J."/>
            <person name="Slot J.C."/>
            <person name="St John F."/>
            <person name="Stenlid J."/>
            <person name="Sun H."/>
            <person name="Sun S."/>
            <person name="Syed K."/>
            <person name="Tsang A."/>
            <person name="Wiebenga A."/>
            <person name="Young D."/>
            <person name="Pisabarro A."/>
            <person name="Eastwood D.C."/>
            <person name="Martin F."/>
            <person name="Cullen D."/>
            <person name="Grigoriev I.V."/>
            <person name="Hibbett D.S."/>
        </authorList>
    </citation>
    <scope>NUCLEOTIDE SEQUENCE [LARGE SCALE GENOMIC DNA]</scope>
    <source>
        <strain evidence="1 2">MD-104</strain>
    </source>
</reference>
<evidence type="ECO:0000313" key="2">
    <source>
        <dbReference type="Proteomes" id="UP000218811"/>
    </source>
</evidence>
<name>A0A2H3JRJ7_WOLCO</name>
<dbReference type="OrthoDB" id="2794244at2759"/>
<dbReference type="Gene3D" id="3.30.420.10">
    <property type="entry name" value="Ribonuclease H-like superfamily/Ribonuclease H"/>
    <property type="match status" value="1"/>
</dbReference>
<evidence type="ECO:0000313" key="1">
    <source>
        <dbReference type="EMBL" id="PCH39294.1"/>
    </source>
</evidence>
<protein>
    <recommendedName>
        <fullName evidence="3">Tc1-like transposase DDE domain-containing protein</fullName>
    </recommendedName>
</protein>
<evidence type="ECO:0008006" key="3">
    <source>
        <dbReference type="Google" id="ProtNLM"/>
    </source>
</evidence>
<dbReference type="AlphaFoldDB" id="A0A2H3JRJ7"/>